<feature type="compositionally biased region" description="Low complexity" evidence="1">
    <location>
        <begin position="76"/>
        <end position="95"/>
    </location>
</feature>
<evidence type="ECO:0000256" key="1">
    <source>
        <dbReference type="SAM" id="MobiDB-lite"/>
    </source>
</evidence>
<reference evidence="3" key="1">
    <citation type="submission" date="2025-08" db="UniProtKB">
        <authorList>
            <consortium name="RefSeq"/>
        </authorList>
    </citation>
    <scope>IDENTIFICATION</scope>
    <source>
        <tissue evidence="3">Whole larvae</tissue>
    </source>
</reference>
<dbReference type="GeneID" id="116413609"/>
<feature type="region of interest" description="Disordered" evidence="1">
    <location>
        <begin position="1"/>
        <end position="95"/>
    </location>
</feature>
<sequence>MDNRKFEVTEDLLDVTDSEGSTSSSSNVIFEPHQPFVLDLHDLQIDAPRKDDPPYPPPEVKKKQRKKKKGQSGPNKSHTSISSSSLSEANSVPSSLIDEHAKETFYDAHESYHALLENQASNPVATAVLLQARSEHGPDFKITLEQAAPTQAASTTKQLSTISKLVTRPD</sequence>
<dbReference type="Proteomes" id="UP001652740">
    <property type="component" value="Unplaced"/>
</dbReference>
<feature type="compositionally biased region" description="Basic and acidic residues" evidence="1">
    <location>
        <begin position="39"/>
        <end position="53"/>
    </location>
</feature>
<dbReference type="RefSeq" id="XP_052751877.1">
    <property type="nucleotide sequence ID" value="XM_052895917.1"/>
</dbReference>
<gene>
    <name evidence="3" type="primary">LOC116413609</name>
</gene>
<evidence type="ECO:0000313" key="3">
    <source>
        <dbReference type="RefSeq" id="XP_052751877.1"/>
    </source>
</evidence>
<evidence type="ECO:0000313" key="2">
    <source>
        <dbReference type="Proteomes" id="UP001652740"/>
    </source>
</evidence>
<accession>A0ABM3MKH3</accession>
<name>A0ABM3MKH3_GALME</name>
<organism evidence="2 3">
    <name type="scientific">Galleria mellonella</name>
    <name type="common">Greater wax moth</name>
    <dbReference type="NCBI Taxonomy" id="7137"/>
    <lineage>
        <taxon>Eukaryota</taxon>
        <taxon>Metazoa</taxon>
        <taxon>Ecdysozoa</taxon>
        <taxon>Arthropoda</taxon>
        <taxon>Hexapoda</taxon>
        <taxon>Insecta</taxon>
        <taxon>Pterygota</taxon>
        <taxon>Neoptera</taxon>
        <taxon>Endopterygota</taxon>
        <taxon>Lepidoptera</taxon>
        <taxon>Glossata</taxon>
        <taxon>Ditrysia</taxon>
        <taxon>Pyraloidea</taxon>
        <taxon>Pyralidae</taxon>
        <taxon>Galleriinae</taxon>
        <taxon>Galleria</taxon>
    </lineage>
</organism>
<proteinExistence type="predicted"/>
<keyword evidence="2" id="KW-1185">Reference proteome</keyword>
<protein>
    <submittedName>
        <fullName evidence="3">Uncharacterized protein LOC116413609</fullName>
    </submittedName>
</protein>